<feature type="compositionally biased region" description="Basic and acidic residues" evidence="1">
    <location>
        <begin position="466"/>
        <end position="481"/>
    </location>
</feature>
<gene>
    <name evidence="2" type="ORF">AVDCRST_MAG18-1503</name>
</gene>
<evidence type="ECO:0000313" key="2">
    <source>
        <dbReference type="EMBL" id="CAA9566283.1"/>
    </source>
</evidence>
<feature type="compositionally biased region" description="Gly residues" evidence="1">
    <location>
        <begin position="431"/>
        <end position="441"/>
    </location>
</feature>
<feature type="compositionally biased region" description="Low complexity" evidence="1">
    <location>
        <begin position="227"/>
        <end position="237"/>
    </location>
</feature>
<dbReference type="EMBL" id="CADCWN010000114">
    <property type="protein sequence ID" value="CAA9566283.1"/>
    <property type="molecule type" value="Genomic_DNA"/>
</dbReference>
<dbReference type="AlphaFoldDB" id="A0A6J4V4K9"/>
<sequence>DRQRQDPHRRGDHDPPGVDDRARQHGGRGGAADERAARRRDPRLRPEAPGRHPHRARPAAAGRGGGRCRDRDRRRLDDRRSDHDHAGCGPDHRVHQPGRATLSPPAGGGRGRARWHHLDPRPDQAGADPAGGQARYRGAARSEGGGRRGDGDRRRARAGGVLSLPPVQRDRAQRAAPAGGRLAPDVRGRTPLAGPAGRLPGGDAPAARHPGGPRAHPARDRPRRGALRAAPGVADGHLPPRRRRGLPAGARHRRRHAARPGAARLRAHPDPPRGALPAQPGAGAGGSAPRAPLRRQLPLHADRRGADRGARLGDRALPDLDDRPRLQRLHVHRAGDHLHRGGPRRGGGRRDRRDVRPAARRRPEPGAGDAGGDRHARPRRRLDPRRGGARRADHGLRPRRLQDRRPALAAAAPRGRAPRGAARRVRQAGRAAGGRHPGGAEAGAQALRQRRVLRRRRDGGGGAAARDVHPDLHLQSHDRLVRAHHGAGRRQPPDPPQRPLRRPAAPAARPRRRV</sequence>
<keyword evidence="2" id="KW-0012">Acyltransferase</keyword>
<feature type="compositionally biased region" description="Low complexity" evidence="1">
    <location>
        <begin position="191"/>
        <end position="215"/>
    </location>
</feature>
<feature type="compositionally biased region" description="Low complexity" evidence="1">
    <location>
        <begin position="407"/>
        <end position="420"/>
    </location>
</feature>
<organism evidence="2">
    <name type="scientific">uncultured Thermomicrobiales bacterium</name>
    <dbReference type="NCBI Taxonomy" id="1645740"/>
    <lineage>
        <taxon>Bacteria</taxon>
        <taxon>Pseudomonadati</taxon>
        <taxon>Thermomicrobiota</taxon>
        <taxon>Thermomicrobia</taxon>
        <taxon>Thermomicrobiales</taxon>
        <taxon>environmental samples</taxon>
    </lineage>
</organism>
<feature type="compositionally biased region" description="Basic residues" evidence="1">
    <location>
        <begin position="239"/>
        <end position="258"/>
    </location>
</feature>
<feature type="compositionally biased region" description="Low complexity" evidence="1">
    <location>
        <begin position="123"/>
        <end position="142"/>
    </location>
</feature>
<feature type="region of interest" description="Disordered" evidence="1">
    <location>
        <begin position="1"/>
        <end position="514"/>
    </location>
</feature>
<reference evidence="2" key="1">
    <citation type="submission" date="2020-02" db="EMBL/GenBank/DDBJ databases">
        <authorList>
            <person name="Meier V. D."/>
        </authorList>
    </citation>
    <scope>NUCLEOTIDE SEQUENCE</scope>
    <source>
        <strain evidence="2">AVDCRST_MAG18</strain>
    </source>
</reference>
<evidence type="ECO:0000256" key="1">
    <source>
        <dbReference type="SAM" id="MobiDB-lite"/>
    </source>
</evidence>
<feature type="compositionally biased region" description="Basic and acidic residues" evidence="1">
    <location>
        <begin position="348"/>
        <end position="364"/>
    </location>
</feature>
<feature type="compositionally biased region" description="Low complexity" evidence="1">
    <location>
        <begin position="273"/>
        <end position="295"/>
    </location>
</feature>
<dbReference type="EC" id="2.3.3.1" evidence="2"/>
<accession>A0A6J4V4K9</accession>
<dbReference type="GO" id="GO:0036440">
    <property type="term" value="F:citrate synthase activity"/>
    <property type="evidence" value="ECO:0007669"/>
    <property type="project" value="UniProtKB-EC"/>
</dbReference>
<feature type="compositionally biased region" description="Basic and acidic residues" evidence="1">
    <location>
        <begin position="144"/>
        <end position="153"/>
    </location>
</feature>
<feature type="non-terminal residue" evidence="2">
    <location>
        <position position="1"/>
    </location>
</feature>
<feature type="compositionally biased region" description="Basic and acidic residues" evidence="1">
    <location>
        <begin position="1"/>
        <end position="23"/>
    </location>
</feature>
<feature type="compositionally biased region" description="Basic and acidic residues" evidence="1">
    <location>
        <begin position="300"/>
        <end position="325"/>
    </location>
</feature>
<feature type="compositionally biased region" description="Basic residues" evidence="1">
    <location>
        <begin position="448"/>
        <end position="457"/>
    </location>
</feature>
<feature type="compositionally biased region" description="Basic and acidic residues" evidence="1">
    <location>
        <begin position="384"/>
        <end position="406"/>
    </location>
</feature>
<feature type="compositionally biased region" description="Basic and acidic residues" evidence="1">
    <location>
        <begin position="67"/>
        <end position="94"/>
    </location>
</feature>
<keyword evidence="2" id="KW-0808">Transferase</keyword>
<name>A0A6J4V4K9_9BACT</name>
<protein>
    <submittedName>
        <fullName evidence="2">Citrate synthase (Si)</fullName>
        <ecNumber evidence="2">2.3.3.1</ecNumber>
    </submittedName>
</protein>
<proteinExistence type="predicted"/>
<feature type="non-terminal residue" evidence="2">
    <location>
        <position position="514"/>
    </location>
</feature>